<comment type="caution">
    <text evidence="1">The sequence shown here is derived from an EMBL/GenBank/DDBJ whole genome shotgun (WGS) entry which is preliminary data.</text>
</comment>
<dbReference type="OrthoDB" id="2200206at2"/>
<proteinExistence type="predicted"/>
<dbReference type="GO" id="GO:0016829">
    <property type="term" value="F:lyase activity"/>
    <property type="evidence" value="ECO:0007669"/>
    <property type="project" value="UniProtKB-KW"/>
</dbReference>
<reference evidence="1 2" key="1">
    <citation type="submission" date="2019-08" db="EMBL/GenBank/DDBJ databases">
        <authorList>
            <person name="Lei W."/>
        </authorList>
    </citation>
    <scope>NUCLEOTIDE SEQUENCE [LARGE SCALE GENOMIC DNA]</scope>
    <source>
        <strain evidence="1 2">CCUG 66496</strain>
    </source>
</reference>
<keyword evidence="1" id="KW-0456">Lyase</keyword>
<name>A0A5C5SCL3_9STRE</name>
<gene>
    <name evidence="1" type="ORF">FRX57_03585</name>
</gene>
<evidence type="ECO:0000313" key="1">
    <source>
        <dbReference type="EMBL" id="TWS98022.1"/>
    </source>
</evidence>
<dbReference type="AlphaFoldDB" id="A0A5C5SCL3"/>
<dbReference type="RefSeq" id="WP_146566779.1">
    <property type="nucleotide sequence ID" value="NZ_VOHL01000002.1"/>
</dbReference>
<protein>
    <submittedName>
        <fullName evidence="1">Cystathionine beta-lyase</fullName>
    </submittedName>
</protein>
<evidence type="ECO:0000313" key="2">
    <source>
        <dbReference type="Proteomes" id="UP000317430"/>
    </source>
</evidence>
<organism evidence="1 2">
    <name type="scientific">Streptococcus cuniculipharyngis</name>
    <dbReference type="NCBI Taxonomy" id="1562651"/>
    <lineage>
        <taxon>Bacteria</taxon>
        <taxon>Bacillati</taxon>
        <taxon>Bacillota</taxon>
        <taxon>Bacilli</taxon>
        <taxon>Lactobacillales</taxon>
        <taxon>Streptococcaceae</taxon>
        <taxon>Streptococcus</taxon>
    </lineage>
</organism>
<sequence length="212" mass="24379">MTNMLDLALQYGGFTSLDRTYLSQKFKTMTPEEQLRFITPPPSVLNAYFAEYYQKESPEKATDYYFAISSALDLTTSQPSFREDKPFVRLNLSGKSYGFAYQDRTAEVAQVFAEKPAPITAKLCFELAEIFPQYRIFVDKQVIKMAPKEWSLAEAEGLDLGQALLTEGYRLADGTIYLSSFNQEEILEVAQNFKGQVYYGFHQRQYLLYITE</sequence>
<dbReference type="Proteomes" id="UP000317430">
    <property type="component" value="Unassembled WGS sequence"/>
</dbReference>
<keyword evidence="2" id="KW-1185">Reference proteome</keyword>
<accession>A0A5C5SCL3</accession>
<dbReference type="EMBL" id="VOHL01000002">
    <property type="protein sequence ID" value="TWS98022.1"/>
    <property type="molecule type" value="Genomic_DNA"/>
</dbReference>